<dbReference type="PANTHER" id="PTHR43377">
    <property type="entry name" value="BILIVERDIN REDUCTASE A"/>
    <property type="match status" value="1"/>
</dbReference>
<evidence type="ECO:0000256" key="1">
    <source>
        <dbReference type="ARBA" id="ARBA00010928"/>
    </source>
</evidence>
<proteinExistence type="inferred from homology"/>
<dbReference type="PANTHER" id="PTHR43377:SF2">
    <property type="entry name" value="BINDING ROSSMANN FOLD OXIDOREDUCTASE, PUTATIVE (AFU_ORTHOLOGUE AFUA_4G00560)-RELATED"/>
    <property type="match status" value="1"/>
</dbReference>
<keyword evidence="5" id="KW-1185">Reference proteome</keyword>
<evidence type="ECO:0000259" key="2">
    <source>
        <dbReference type="Pfam" id="PF01408"/>
    </source>
</evidence>
<evidence type="ECO:0000313" key="4">
    <source>
        <dbReference type="EMBL" id="NDL58137.1"/>
    </source>
</evidence>
<dbReference type="SUPFAM" id="SSF55347">
    <property type="entry name" value="Glyceraldehyde-3-phosphate dehydrogenase-like, C-terminal domain"/>
    <property type="match status" value="1"/>
</dbReference>
<dbReference type="InterPro" id="IPR004104">
    <property type="entry name" value="Gfo/Idh/MocA-like_OxRdtase_C"/>
</dbReference>
<dbReference type="GO" id="GO:0000166">
    <property type="term" value="F:nucleotide binding"/>
    <property type="evidence" value="ECO:0007669"/>
    <property type="project" value="InterPro"/>
</dbReference>
<dbReference type="EMBL" id="WLZY01000004">
    <property type="protein sequence ID" value="NDL58137.1"/>
    <property type="molecule type" value="Genomic_DNA"/>
</dbReference>
<dbReference type="Pfam" id="PF01408">
    <property type="entry name" value="GFO_IDH_MocA"/>
    <property type="match status" value="1"/>
</dbReference>
<dbReference type="InterPro" id="IPR036291">
    <property type="entry name" value="NAD(P)-bd_dom_sf"/>
</dbReference>
<dbReference type="InterPro" id="IPR000683">
    <property type="entry name" value="Gfo/Idh/MocA-like_OxRdtase_N"/>
</dbReference>
<dbReference type="Gene3D" id="3.30.360.10">
    <property type="entry name" value="Dihydrodipicolinate Reductase, domain 2"/>
    <property type="match status" value="1"/>
</dbReference>
<protein>
    <submittedName>
        <fullName evidence="4">Gfo/Idh/MocA family oxidoreductase</fullName>
    </submittedName>
</protein>
<dbReference type="Gene3D" id="3.40.50.720">
    <property type="entry name" value="NAD(P)-binding Rossmann-like Domain"/>
    <property type="match status" value="1"/>
</dbReference>
<organism evidence="4 5">
    <name type="scientific">Phytoactinopolyspora mesophila</name>
    <dbReference type="NCBI Taxonomy" id="2650750"/>
    <lineage>
        <taxon>Bacteria</taxon>
        <taxon>Bacillati</taxon>
        <taxon>Actinomycetota</taxon>
        <taxon>Actinomycetes</taxon>
        <taxon>Jiangellales</taxon>
        <taxon>Jiangellaceae</taxon>
        <taxon>Phytoactinopolyspora</taxon>
    </lineage>
</organism>
<evidence type="ECO:0000313" key="5">
    <source>
        <dbReference type="Proteomes" id="UP000460435"/>
    </source>
</evidence>
<comment type="similarity">
    <text evidence="1">Belongs to the Gfo/Idh/MocA family.</text>
</comment>
<dbReference type="RefSeq" id="WP_162450819.1">
    <property type="nucleotide sequence ID" value="NZ_WLZY01000004.1"/>
</dbReference>
<name>A0A7K3M517_9ACTN</name>
<comment type="caution">
    <text evidence="4">The sequence shown here is derived from an EMBL/GenBank/DDBJ whole genome shotgun (WGS) entry which is preliminary data.</text>
</comment>
<feature type="domain" description="Gfo/Idh/MocA-like oxidoreductase C-terminal" evidence="3">
    <location>
        <begin position="149"/>
        <end position="435"/>
    </location>
</feature>
<dbReference type="SUPFAM" id="SSF51735">
    <property type="entry name" value="NAD(P)-binding Rossmann-fold domains"/>
    <property type="match status" value="1"/>
</dbReference>
<dbReference type="Pfam" id="PF02894">
    <property type="entry name" value="GFO_IDH_MocA_C"/>
    <property type="match status" value="1"/>
</dbReference>
<accession>A0A7K3M517</accession>
<gene>
    <name evidence="4" type="ORF">F7O44_13745</name>
</gene>
<dbReference type="AlphaFoldDB" id="A0A7K3M517"/>
<sequence length="444" mass="49232">MTSLRPKARYAVVGLGSRSKMFTRALLEEHSDDGELVALCDVNQTRMDHHNGWFATDFGAGPVPCYGPADFVRMLDEQRVDAVIVTSVDRTHHRYIVTAMEHGRDVITEKPLTTDEEKCQQILDAQARTGRQLTVTFNYRYAPRNSAVKELISSGAIGDVQSVHFEWLLDTRHGADYFRRWHRDKRNSGGLMVHKSSHHFDLVNWWLGAVPQTVFGFGDLRFYGSDNAERRGEKVRSHRSHGSPDIATDPWAIDLAATPELKALYLDAEHEDGYIRDRNVFTDGISIEDDMAVLVRYDTGATLSYHLTAYSPWEGYRVGFNGTRGRLELDVVERSYVSGDVIDPNAAGADQPGNEPIDQTRLTLRPLWETPRPIGLEEEGGGGHGGGDRRLLADVFAGTREPDPLGRAAGPVDGAYAMLTGAAANRSFATGLPVRISDLISIPT</sequence>
<reference evidence="4 5" key="1">
    <citation type="submission" date="2019-11" db="EMBL/GenBank/DDBJ databases">
        <authorList>
            <person name="Li X.-J."/>
            <person name="Feng X.-M."/>
        </authorList>
    </citation>
    <scope>NUCLEOTIDE SEQUENCE [LARGE SCALE GENOMIC DNA]</scope>
    <source>
        <strain evidence="4 5">XMNu-373</strain>
    </source>
</reference>
<feature type="domain" description="Gfo/Idh/MocA-like oxidoreductase N-terminal" evidence="2">
    <location>
        <begin position="9"/>
        <end position="137"/>
    </location>
</feature>
<dbReference type="InterPro" id="IPR051450">
    <property type="entry name" value="Gfo/Idh/MocA_Oxidoreductases"/>
</dbReference>
<dbReference type="Proteomes" id="UP000460435">
    <property type="component" value="Unassembled WGS sequence"/>
</dbReference>
<evidence type="ECO:0000259" key="3">
    <source>
        <dbReference type="Pfam" id="PF02894"/>
    </source>
</evidence>